<evidence type="ECO:0000313" key="2">
    <source>
        <dbReference type="EMBL" id="MFB9993160.1"/>
    </source>
</evidence>
<dbReference type="RefSeq" id="WP_380011437.1">
    <property type="nucleotide sequence ID" value="NZ_JBHLYR010000045.1"/>
</dbReference>
<feature type="signal peptide" evidence="1">
    <location>
        <begin position="1"/>
        <end position="17"/>
    </location>
</feature>
<comment type="caution">
    <text evidence="2">The sequence shown here is derived from an EMBL/GenBank/DDBJ whole genome shotgun (WGS) entry which is preliminary data.</text>
</comment>
<feature type="chain" id="PRO_5045574811" description="Copper amine oxidase-like N-terminal domain-containing protein" evidence="1">
    <location>
        <begin position="18"/>
        <end position="232"/>
    </location>
</feature>
<keyword evidence="1" id="KW-0732">Signal</keyword>
<protein>
    <recommendedName>
        <fullName evidence="4">Copper amine oxidase-like N-terminal domain-containing protein</fullName>
    </recommendedName>
</protein>
<organism evidence="2 3">
    <name type="scientific">Deinococcus oregonensis</name>
    <dbReference type="NCBI Taxonomy" id="1805970"/>
    <lineage>
        <taxon>Bacteria</taxon>
        <taxon>Thermotogati</taxon>
        <taxon>Deinococcota</taxon>
        <taxon>Deinococci</taxon>
        <taxon>Deinococcales</taxon>
        <taxon>Deinococcaceae</taxon>
        <taxon>Deinococcus</taxon>
    </lineage>
</organism>
<proteinExistence type="predicted"/>
<reference evidence="2 3" key="1">
    <citation type="submission" date="2024-09" db="EMBL/GenBank/DDBJ databases">
        <authorList>
            <person name="Sun Q."/>
            <person name="Mori K."/>
        </authorList>
    </citation>
    <scope>NUCLEOTIDE SEQUENCE [LARGE SCALE GENOMIC DNA]</scope>
    <source>
        <strain evidence="2 3">JCM 13503</strain>
    </source>
</reference>
<dbReference type="Proteomes" id="UP001589733">
    <property type="component" value="Unassembled WGS sequence"/>
</dbReference>
<accession>A0ABV6B0F2</accession>
<name>A0ABV6B0F2_9DEIO</name>
<evidence type="ECO:0000256" key="1">
    <source>
        <dbReference type="SAM" id="SignalP"/>
    </source>
</evidence>
<dbReference type="EMBL" id="JBHLYR010000045">
    <property type="protein sequence ID" value="MFB9993160.1"/>
    <property type="molecule type" value="Genomic_DNA"/>
</dbReference>
<evidence type="ECO:0000313" key="3">
    <source>
        <dbReference type="Proteomes" id="UP001589733"/>
    </source>
</evidence>
<sequence>MKPPVFVLALLAGVALAATTTLSVVVNGQVTPDAAIVVNGKTYVPLSTLNRLGVQSSVKGSTLTLGNAASTTAAGGANQRVAVEGCIGDPLFNGIWRMTVKKVEPIGPDVGLGPGWGVTVELRNGTQTKTSLQDTGLISTDLVMPDGNTFVFEERTAEEPFIYKTIGQAGGVTYALRFHVQDSRAPAASVPRPSKLVIQLDPKRLTAGYLKEGKVAYTTPSPSFRVRLDCTR</sequence>
<gene>
    <name evidence="2" type="ORF">ACFFLM_14400</name>
</gene>
<keyword evidence="3" id="KW-1185">Reference proteome</keyword>
<evidence type="ECO:0008006" key="4">
    <source>
        <dbReference type="Google" id="ProtNLM"/>
    </source>
</evidence>